<name>A0AAD4V6E5_PRUDU</name>
<keyword evidence="2" id="KW-1185">Reference proteome</keyword>
<accession>A0AAD4V6E5</accession>
<protein>
    <submittedName>
        <fullName evidence="1">Uncharacterized protein</fullName>
    </submittedName>
</protein>
<reference evidence="1 2" key="1">
    <citation type="journal article" date="2022" name="G3 (Bethesda)">
        <title>Whole-genome sequence and methylome profiling of the almond [Prunus dulcis (Mill.) D.A. Webb] cultivar 'Nonpareil'.</title>
        <authorList>
            <person name="D'Amico-Willman K.M."/>
            <person name="Ouma W.Z."/>
            <person name="Meulia T."/>
            <person name="Sideli G.M."/>
            <person name="Gradziel T.M."/>
            <person name="Fresnedo-Ramirez J."/>
        </authorList>
    </citation>
    <scope>NUCLEOTIDE SEQUENCE [LARGE SCALE GENOMIC DNA]</scope>
    <source>
        <strain evidence="1">Clone GOH B32 T37-40</strain>
    </source>
</reference>
<gene>
    <name evidence="1" type="ORF">L3X38_038402</name>
</gene>
<evidence type="ECO:0000313" key="2">
    <source>
        <dbReference type="Proteomes" id="UP001054821"/>
    </source>
</evidence>
<evidence type="ECO:0000313" key="1">
    <source>
        <dbReference type="EMBL" id="KAI5318694.1"/>
    </source>
</evidence>
<dbReference type="EMBL" id="JAJFAZ020000007">
    <property type="protein sequence ID" value="KAI5318694.1"/>
    <property type="molecule type" value="Genomic_DNA"/>
</dbReference>
<sequence>MNQDGMIPPETSTQVSSPASQACCRMHLYCCSLFYMCMKGKRGSEPTLPSTSGRHTSIETLAARIERDFLQIFAIHGESTTNRSCVGPIMEDIKALLKQVTEDGWFALQNVPYICGL</sequence>
<dbReference type="AlphaFoldDB" id="A0AAD4V6E5"/>
<dbReference type="Proteomes" id="UP001054821">
    <property type="component" value="Chromosome 7"/>
</dbReference>
<comment type="caution">
    <text evidence="1">The sequence shown here is derived from an EMBL/GenBank/DDBJ whole genome shotgun (WGS) entry which is preliminary data.</text>
</comment>
<proteinExistence type="predicted"/>
<organism evidence="1 2">
    <name type="scientific">Prunus dulcis</name>
    <name type="common">Almond</name>
    <name type="synonym">Amygdalus dulcis</name>
    <dbReference type="NCBI Taxonomy" id="3755"/>
    <lineage>
        <taxon>Eukaryota</taxon>
        <taxon>Viridiplantae</taxon>
        <taxon>Streptophyta</taxon>
        <taxon>Embryophyta</taxon>
        <taxon>Tracheophyta</taxon>
        <taxon>Spermatophyta</taxon>
        <taxon>Magnoliopsida</taxon>
        <taxon>eudicotyledons</taxon>
        <taxon>Gunneridae</taxon>
        <taxon>Pentapetalae</taxon>
        <taxon>rosids</taxon>
        <taxon>fabids</taxon>
        <taxon>Rosales</taxon>
        <taxon>Rosaceae</taxon>
        <taxon>Amygdaloideae</taxon>
        <taxon>Amygdaleae</taxon>
        <taxon>Prunus</taxon>
    </lineage>
</organism>